<reference evidence="4 5" key="1">
    <citation type="submission" date="2019-07" db="EMBL/GenBank/DDBJ databases">
        <title>Genomics analysis of Aphanomyces spp. identifies a new class of oomycete effector associated with host adaptation.</title>
        <authorList>
            <person name="Gaulin E."/>
        </authorList>
    </citation>
    <scope>NUCLEOTIDE SEQUENCE [LARGE SCALE GENOMIC DNA]</scope>
    <source>
        <strain evidence="4 5">ATCC 201684</strain>
    </source>
</reference>
<dbReference type="VEuPathDB" id="FungiDB:AeMF1_005968"/>
<dbReference type="PROSITE" id="PS00455">
    <property type="entry name" value="AMP_BINDING"/>
    <property type="match status" value="1"/>
</dbReference>
<feature type="transmembrane region" description="Helical" evidence="2">
    <location>
        <begin position="928"/>
        <end position="949"/>
    </location>
</feature>
<evidence type="ECO:0000256" key="2">
    <source>
        <dbReference type="SAM" id="Phobius"/>
    </source>
</evidence>
<dbReference type="InterPro" id="IPR000873">
    <property type="entry name" value="AMP-dep_synth/lig_dom"/>
</dbReference>
<protein>
    <recommendedName>
        <fullName evidence="3">AMP-dependent synthetase/ligase domain-containing protein</fullName>
    </recommendedName>
</protein>
<dbReference type="Gene3D" id="3.40.50.12780">
    <property type="entry name" value="N-terminal domain of ligase-like"/>
    <property type="match status" value="1"/>
</dbReference>
<keyword evidence="5" id="KW-1185">Reference proteome</keyword>
<dbReference type="PANTHER" id="PTHR45527:SF1">
    <property type="entry name" value="FATTY ACID SYNTHASE"/>
    <property type="match status" value="1"/>
</dbReference>
<feature type="transmembrane region" description="Helical" evidence="2">
    <location>
        <begin position="1183"/>
        <end position="1207"/>
    </location>
</feature>
<dbReference type="SUPFAM" id="SSF56801">
    <property type="entry name" value="Acetyl-CoA synthetase-like"/>
    <property type="match status" value="1"/>
</dbReference>
<evidence type="ECO:0000313" key="4">
    <source>
        <dbReference type="EMBL" id="KAF0742007.1"/>
    </source>
</evidence>
<dbReference type="GO" id="GO:0005737">
    <property type="term" value="C:cytoplasm"/>
    <property type="evidence" value="ECO:0007669"/>
    <property type="project" value="TreeGrafter"/>
</dbReference>
<feature type="transmembrane region" description="Helical" evidence="2">
    <location>
        <begin position="1136"/>
        <end position="1157"/>
    </location>
</feature>
<proteinExistence type="predicted"/>
<evidence type="ECO:0000259" key="3">
    <source>
        <dbReference type="Pfam" id="PF00501"/>
    </source>
</evidence>
<dbReference type="PANTHER" id="PTHR45527">
    <property type="entry name" value="NONRIBOSOMAL PEPTIDE SYNTHETASE"/>
    <property type="match status" value="1"/>
</dbReference>
<dbReference type="InterPro" id="IPR011004">
    <property type="entry name" value="Trimer_LpxA-like_sf"/>
</dbReference>
<feature type="region of interest" description="Disordered" evidence="1">
    <location>
        <begin position="1"/>
        <end position="21"/>
    </location>
</feature>
<keyword evidence="2" id="KW-0472">Membrane</keyword>
<dbReference type="Proteomes" id="UP000481153">
    <property type="component" value="Unassembled WGS sequence"/>
</dbReference>
<feature type="transmembrane region" description="Helical" evidence="2">
    <location>
        <begin position="650"/>
        <end position="671"/>
    </location>
</feature>
<dbReference type="InterPro" id="IPR012728">
    <property type="entry name" value="Pls/PosA_C"/>
</dbReference>
<feature type="transmembrane region" description="Helical" evidence="2">
    <location>
        <begin position="691"/>
        <end position="716"/>
    </location>
</feature>
<keyword evidence="2" id="KW-0812">Transmembrane</keyword>
<dbReference type="CDD" id="cd05930">
    <property type="entry name" value="A_NRPS"/>
    <property type="match status" value="1"/>
</dbReference>
<dbReference type="GO" id="GO:0031177">
    <property type="term" value="F:phosphopantetheine binding"/>
    <property type="evidence" value="ECO:0007669"/>
    <property type="project" value="TreeGrafter"/>
</dbReference>
<evidence type="ECO:0000256" key="1">
    <source>
        <dbReference type="SAM" id="MobiDB-lite"/>
    </source>
</evidence>
<dbReference type="InterPro" id="IPR010071">
    <property type="entry name" value="AA_adenyl_dom"/>
</dbReference>
<sequence length="1391" mass="152597">MPNPRSVCLEPTEQSPTTPPPPTLVHLFNATAQRHPNAIALSCPRASDPSTIDHLTYSQLQAKVQRMAMTLQKTQPSVIGILLNKSMELTMAILATTFAGATWLPFDPDAPSDRVAVCLQDAGASALLFDDAHATTASQLLKNVPSCNGVLFSDLEKSTTASDIVNLSAPSPETPAYYIYTSGTTGTPKGISISHRAAATFACSESFVLKLTEREVVWNGFSPAFDMWVEETWCAFAQASHLAIAQAGQWQDISNLCLAWETRQVTVIMVVPTLMAMVCNEGAVPACVRLINMGGEACPPALVSRLSRPNLELFNTYGPSETTVTATYSIVVPDKPITIGKPLPYYHALILKETDDGTDVIPLALEPGVVGELAIGGPCVGQGYVGRPDLTHKKFVPHPTRSGETIYRSGDLVSLNADGDIVFIGRIDTQVKYRGFRIELGEIEEKLSAQPGVLTAAVILAKGSDVDDSLPDRLEAYVVMEPGLPMDIALFRKRLAGILMAYMIPDVFVQLGEHEMPRLLSGKIDKKGLAALSKTNRAKESHVVPVERKVVSHLDFVLDVLCKLFPHLTLSITAESDIFDDLGAHSLLAATFASNLRKGHPNLTDNPFKFIGLADVYSLRTPQRLVFKFAQKNVPNAADQQRAFHQVSTLRYFMCGVVQTIFLIPLLGMYGATTLGPYIASSIVYTNSESLIYSLLATYVMYVIGPIYTSIMAVVLKWILLGKVQPGDYPVFGWFYIRWWFVTRLNELVDKTLWTDSYIMVLWLRLWGARVGNHVHISSFFTTPCMDLITIGDNVSIGREVLLGCDIVDQGLLKLRRITIGNNVFVGTSVSLSGNVHIQEGAEVMSMSGISEGLTIPACQVWSGSPATFQAPSSSWRLSAIPPPWRLHLLFVCQVLIVVFVMPLFHVIPMIPISLWTRTISGGSLAMIIPFGLASGTFYVVVMALLIVATKYIVLGKVEAGEYSTNSFFFLRKWLFDGMMQTSLQTLHTLYATLYVVPFLRLLGATVGSRSEISTASHVVLDLLHVGEECFVADRVLLGDDHIRGYTLTLEPTVMGKRSFLGNASLVPQGSHLASNTLVGVFSSPPEKIPLNDGESCFGLPAILMPTRRNVTDAYDTSLLFYPSSRLYCLRLIIEGIRIVFAPALVSMGIWFSVVWIDHNNYGGDHVDISEAASNIIPLLPMYYAACFVAPGIVLSVILKWCIVGIYKPVEWPMWSLSVWRSEFITSVMEHLSPLVLFPLIGTPYLPMIYRLNGCEIGRRCYMGGVDVPEFDCIEIGDDCAFNPRGFPQTHLFEDRVMKLGQVRVGNRCTMHIRSILLPESSMHDDAALGCNSVVMKGEDLTRGYTWTGFPVDIQPEPPAHAASVETPVPNIATGDHALEVPYINLVSPKN</sequence>
<dbReference type="Gene3D" id="2.160.10.10">
    <property type="entry name" value="Hexapeptide repeat proteins"/>
    <property type="match status" value="2"/>
</dbReference>
<dbReference type="Pfam" id="PF00501">
    <property type="entry name" value="AMP-binding"/>
    <property type="match status" value="1"/>
</dbReference>
<dbReference type="InterPro" id="IPR042099">
    <property type="entry name" value="ANL_N_sf"/>
</dbReference>
<gene>
    <name evidence="4" type="ORF">Ae201684_002944</name>
</gene>
<dbReference type="NCBIfam" id="TIGR02353">
    <property type="entry name" value="NRPS_term_dom"/>
    <property type="match status" value="1"/>
</dbReference>
<accession>A0A6G0XP47</accession>
<comment type="caution">
    <text evidence="4">The sequence shown here is derived from an EMBL/GenBank/DDBJ whole genome shotgun (WGS) entry which is preliminary data.</text>
</comment>
<dbReference type="InterPro" id="IPR045851">
    <property type="entry name" value="AMP-bd_C_sf"/>
</dbReference>
<dbReference type="GO" id="GO:0043041">
    <property type="term" value="P:amino acid activation for nonribosomal peptide biosynthetic process"/>
    <property type="evidence" value="ECO:0007669"/>
    <property type="project" value="TreeGrafter"/>
</dbReference>
<dbReference type="NCBIfam" id="TIGR01733">
    <property type="entry name" value="AA-adenyl-dom"/>
    <property type="match status" value="1"/>
</dbReference>
<dbReference type="SUPFAM" id="SSF51161">
    <property type="entry name" value="Trimeric LpxA-like enzymes"/>
    <property type="match status" value="3"/>
</dbReference>
<dbReference type="InterPro" id="IPR020845">
    <property type="entry name" value="AMP-binding_CS"/>
</dbReference>
<evidence type="ECO:0000313" key="5">
    <source>
        <dbReference type="Proteomes" id="UP000481153"/>
    </source>
</evidence>
<feature type="transmembrane region" description="Helical" evidence="2">
    <location>
        <begin position="887"/>
        <end position="908"/>
    </location>
</feature>
<dbReference type="GO" id="GO:0044550">
    <property type="term" value="P:secondary metabolite biosynthetic process"/>
    <property type="evidence" value="ECO:0007669"/>
    <property type="project" value="TreeGrafter"/>
</dbReference>
<organism evidence="4 5">
    <name type="scientific">Aphanomyces euteiches</name>
    <dbReference type="NCBI Taxonomy" id="100861"/>
    <lineage>
        <taxon>Eukaryota</taxon>
        <taxon>Sar</taxon>
        <taxon>Stramenopiles</taxon>
        <taxon>Oomycota</taxon>
        <taxon>Saprolegniomycetes</taxon>
        <taxon>Saprolegniales</taxon>
        <taxon>Verrucalvaceae</taxon>
        <taxon>Aphanomyces</taxon>
    </lineage>
</organism>
<name>A0A6G0XP47_9STRA</name>
<dbReference type="Gene3D" id="3.30.300.30">
    <property type="match status" value="1"/>
</dbReference>
<feature type="domain" description="AMP-dependent synthetase/ligase" evidence="3">
    <location>
        <begin position="29"/>
        <end position="384"/>
    </location>
</feature>
<dbReference type="EMBL" id="VJMJ01000032">
    <property type="protein sequence ID" value="KAF0742007.1"/>
    <property type="molecule type" value="Genomic_DNA"/>
</dbReference>
<keyword evidence="2" id="KW-1133">Transmembrane helix</keyword>